<organism evidence="1">
    <name type="scientific">viral metagenome</name>
    <dbReference type="NCBI Taxonomy" id="1070528"/>
    <lineage>
        <taxon>unclassified sequences</taxon>
        <taxon>metagenomes</taxon>
        <taxon>organismal metagenomes</taxon>
    </lineage>
</organism>
<evidence type="ECO:0000313" key="1">
    <source>
        <dbReference type="EMBL" id="QJA97181.1"/>
    </source>
</evidence>
<dbReference type="AlphaFoldDB" id="A0A6M3LW70"/>
<dbReference type="EMBL" id="MT143470">
    <property type="protein sequence ID" value="QJA97181.1"/>
    <property type="molecule type" value="Genomic_DNA"/>
</dbReference>
<reference evidence="1" key="1">
    <citation type="submission" date="2020-03" db="EMBL/GenBank/DDBJ databases">
        <title>The deep terrestrial virosphere.</title>
        <authorList>
            <person name="Holmfeldt K."/>
            <person name="Nilsson E."/>
            <person name="Simone D."/>
            <person name="Lopez-Fernandez M."/>
            <person name="Wu X."/>
            <person name="de Brujin I."/>
            <person name="Lundin D."/>
            <person name="Andersson A."/>
            <person name="Bertilsson S."/>
            <person name="Dopson M."/>
        </authorList>
    </citation>
    <scope>NUCLEOTIDE SEQUENCE</scope>
    <source>
        <strain evidence="1">MM415B06522</strain>
    </source>
</reference>
<name>A0A6M3LW70_9ZZZZ</name>
<gene>
    <name evidence="1" type="ORF">MM415B06522_0003</name>
</gene>
<proteinExistence type="predicted"/>
<accession>A0A6M3LW70</accession>
<sequence>MKWTCGMCLAQGKFARRVAWSDLVQCAYEPEQPPCSGDDVCCFDLEDWAYQEDELKLAHKAIHAAVKARREAERGKLDA</sequence>
<protein>
    <submittedName>
        <fullName evidence="1">Uncharacterized protein</fullName>
    </submittedName>
</protein>